<dbReference type="Gene3D" id="1.25.40.10">
    <property type="entry name" value="Tetratricopeptide repeat domain"/>
    <property type="match status" value="1"/>
</dbReference>
<dbReference type="PANTHER" id="PTHR44102">
    <property type="entry name" value="PROTEIN NPG1"/>
    <property type="match status" value="1"/>
</dbReference>
<dbReference type="InterPro" id="IPR043376">
    <property type="entry name" value="NPG1-like"/>
</dbReference>
<dbReference type="EMBL" id="HG994360">
    <property type="protein sequence ID" value="CAF2086888.1"/>
    <property type="molecule type" value="Genomic_DNA"/>
</dbReference>
<name>A0A816SDP8_BRANA</name>
<protein>
    <submittedName>
        <fullName evidence="1">(rape) hypothetical protein</fullName>
    </submittedName>
</protein>
<sequence length="300" mass="33583">MLSLDKQRPESSSSEEAQAVTPWVVSGNVDHEKVIEKFGCDRIDEWLIARVERLTASAGADYYLSSSKKNRAYSKTKIAPLWGVWIQRKLFSEREDVSGLLMASKICGERSGLAEEGIDYARRSLGNELSEGMQALESADITDPRVLHRLALENAEERKLDSALAYAKHALKLGAESDLEVWLLLARVLSAQKRFSDAETIVDAALNETGKWEQGKLLRLKEKFRVAKGEVKDAIVTYTQLLALLQVQSKSLSSAKKMPKGYYVEGCLIISGRCVLETILLMEAMKSGMILMVDWKRLIR</sequence>
<dbReference type="SUPFAM" id="SSF48452">
    <property type="entry name" value="TPR-like"/>
    <property type="match status" value="1"/>
</dbReference>
<dbReference type="AlphaFoldDB" id="A0A816SDP8"/>
<accession>A0A816SDP8</accession>
<dbReference type="SMR" id="A0A816SDP8"/>
<organism evidence="1">
    <name type="scientific">Brassica napus</name>
    <name type="common">Rape</name>
    <dbReference type="NCBI Taxonomy" id="3708"/>
    <lineage>
        <taxon>Eukaryota</taxon>
        <taxon>Viridiplantae</taxon>
        <taxon>Streptophyta</taxon>
        <taxon>Embryophyta</taxon>
        <taxon>Tracheophyta</taxon>
        <taxon>Spermatophyta</taxon>
        <taxon>Magnoliopsida</taxon>
        <taxon>eudicotyledons</taxon>
        <taxon>Gunneridae</taxon>
        <taxon>Pentapetalae</taxon>
        <taxon>rosids</taxon>
        <taxon>malvids</taxon>
        <taxon>Brassicales</taxon>
        <taxon>Brassicaceae</taxon>
        <taxon>Brassiceae</taxon>
        <taxon>Brassica</taxon>
    </lineage>
</organism>
<reference evidence="1" key="1">
    <citation type="submission" date="2021-01" db="EMBL/GenBank/DDBJ databases">
        <authorList>
            <consortium name="Genoscope - CEA"/>
            <person name="William W."/>
        </authorList>
    </citation>
    <scope>NUCLEOTIDE SEQUENCE</scope>
</reference>
<dbReference type="Proteomes" id="UP001295469">
    <property type="component" value="Chromosome A06"/>
</dbReference>
<dbReference type="Gene3D" id="3.40.50.620">
    <property type="entry name" value="HUPs"/>
    <property type="match status" value="1"/>
</dbReference>
<dbReference type="Pfam" id="PF14559">
    <property type="entry name" value="TPR_19"/>
    <property type="match status" value="1"/>
</dbReference>
<evidence type="ECO:0000313" key="1">
    <source>
        <dbReference type="EMBL" id="CAF2086888.1"/>
    </source>
</evidence>
<dbReference type="InterPro" id="IPR011990">
    <property type="entry name" value="TPR-like_helical_dom_sf"/>
</dbReference>
<dbReference type="PANTHER" id="PTHR44102:SF11">
    <property type="entry name" value="BNAA06G19640D PROTEIN"/>
    <property type="match status" value="1"/>
</dbReference>
<proteinExistence type="predicted"/>
<dbReference type="InterPro" id="IPR014729">
    <property type="entry name" value="Rossmann-like_a/b/a_fold"/>
</dbReference>
<gene>
    <name evidence="1" type="ORF">DARMORV10_A06P26670.1</name>
</gene>